<evidence type="ECO:0000256" key="1">
    <source>
        <dbReference type="ARBA" id="ARBA00008467"/>
    </source>
</evidence>
<dbReference type="HOGENOM" id="CLU_000022_69_2_10"/>
<dbReference type="EMBL" id="JNGW01000129">
    <property type="protein sequence ID" value="KDR50971.1"/>
    <property type="molecule type" value="Genomic_DNA"/>
</dbReference>
<reference evidence="5 6" key="1">
    <citation type="submission" date="2013-08" db="EMBL/GenBank/DDBJ databases">
        <authorList>
            <person name="Weinstock G."/>
            <person name="Sodergren E."/>
            <person name="Wylie T."/>
            <person name="Fulton L."/>
            <person name="Fulton R."/>
            <person name="Fronick C."/>
            <person name="O'Laughlin M."/>
            <person name="Godfrey J."/>
            <person name="Miner T."/>
            <person name="Herter B."/>
            <person name="Appelbaum E."/>
            <person name="Cordes M."/>
            <person name="Lek S."/>
            <person name="Wollam A."/>
            <person name="Pepin K.H."/>
            <person name="Palsikar V.B."/>
            <person name="Mitreva M."/>
            <person name="Wilson R.K."/>
        </authorList>
    </citation>
    <scope>NUCLEOTIDE SEQUENCE [LARGE SCALE GENOMIC DNA]</scope>
    <source>
        <strain evidence="5 6">ATCC 15930</strain>
    </source>
</reference>
<accession>A0A069QMA5</accession>
<dbReference type="InterPro" id="IPR020841">
    <property type="entry name" value="PKS_Beta-ketoAc_synthase_dom"/>
</dbReference>
<dbReference type="PROSITE" id="PS52004">
    <property type="entry name" value="KS3_2"/>
    <property type="match status" value="1"/>
</dbReference>
<dbReference type="eggNOG" id="COG0304">
    <property type="taxonomic scope" value="Bacteria"/>
</dbReference>
<dbReference type="InterPro" id="IPR016039">
    <property type="entry name" value="Thiolase-like"/>
</dbReference>
<sequence>MIVVTGTGIVSAIGTNTPEVARALLADTNGIAPVRFLETQHRQMPVGEVKLSNEDLAQRLGVPCTAQTSRTMLLGTLALREALAMAGISSEHLADVALVSGTTVADMDCAEHRFDAAQSCNSLGDCGRSTEEMVQHIGPFGFVTTCSTACSSAANAFILGANLLRSGRFKQVVVGGTECLSRFHFNGFRSLMILDGEPCRPFDDTRAGLNLGEGAAFVVLETAENAAQRGAEALAELSGWGNACDAFHQTASSDDGIGAVLSMRQALQRAGLKPADIDYVNAHGTGTPNNDASESVALRSVFGEKVPPVSSTKSRTGHTTSASGSIESVICLLAMRQGFIPSNLNWQKAMADGIVPVAQTLREQQLRHVLCNSFGFGGNDTSLVFSALPTSKQSSQRPTLRPVYVKTAVQFADIPEAELPRIPPLVSRRLSGVLRRALLTSLVTLKRAGIEQPQAIITGTAMGCVDETEKFLRELANDGEGSLKPTNFIHSTHNTISSLIAIHTHCHSYNSTYAHGQRSLESALTDAWLQIALGDLETALVGWHDEEGQIAISMVLTNEADGAEYTLNSLEDVRQLCSNYSH</sequence>
<dbReference type="GO" id="GO:0005829">
    <property type="term" value="C:cytosol"/>
    <property type="evidence" value="ECO:0007669"/>
    <property type="project" value="TreeGrafter"/>
</dbReference>
<dbReference type="PANTHER" id="PTHR11712:SF336">
    <property type="entry name" value="3-OXOACYL-[ACYL-CARRIER-PROTEIN] SYNTHASE, MITOCHONDRIAL"/>
    <property type="match status" value="1"/>
</dbReference>
<gene>
    <name evidence="5" type="ORF">HMPREF1991_02995</name>
</gene>
<comment type="similarity">
    <text evidence="1 3">Belongs to the thiolase-like superfamily. Beta-ketoacyl-ACP synthases family.</text>
</comment>
<keyword evidence="6" id="KW-1185">Reference proteome</keyword>
<feature type="domain" description="Ketosynthase family 3 (KS3)" evidence="4">
    <location>
        <begin position="1"/>
        <end position="387"/>
    </location>
</feature>
<dbReference type="InterPro" id="IPR014030">
    <property type="entry name" value="Ketoacyl_synth_N"/>
</dbReference>
<dbReference type="Pfam" id="PF02801">
    <property type="entry name" value="Ketoacyl-synt_C"/>
    <property type="match status" value="1"/>
</dbReference>
<dbReference type="Proteomes" id="UP000027442">
    <property type="component" value="Unassembled WGS sequence"/>
</dbReference>
<protein>
    <submittedName>
        <fullName evidence="5">Beta-ketoacyl synthase protein</fullName>
    </submittedName>
</protein>
<dbReference type="PANTHER" id="PTHR11712">
    <property type="entry name" value="POLYKETIDE SYNTHASE-RELATED"/>
    <property type="match status" value="1"/>
</dbReference>
<evidence type="ECO:0000313" key="6">
    <source>
        <dbReference type="Proteomes" id="UP000027442"/>
    </source>
</evidence>
<dbReference type="InterPro" id="IPR014031">
    <property type="entry name" value="Ketoacyl_synth_C"/>
</dbReference>
<dbReference type="AlphaFoldDB" id="A0A069QMA5"/>
<dbReference type="Pfam" id="PF13723">
    <property type="entry name" value="Ketoacyl-synt_2"/>
    <property type="match status" value="1"/>
</dbReference>
<comment type="caution">
    <text evidence="5">The sequence shown here is derived from an EMBL/GenBank/DDBJ whole genome shotgun (WGS) entry which is preliminary data.</text>
</comment>
<evidence type="ECO:0000313" key="5">
    <source>
        <dbReference type="EMBL" id="KDR50971.1"/>
    </source>
</evidence>
<dbReference type="SMART" id="SM00825">
    <property type="entry name" value="PKS_KS"/>
    <property type="match status" value="1"/>
</dbReference>
<dbReference type="InterPro" id="IPR000794">
    <property type="entry name" value="Beta-ketoacyl_synthase"/>
</dbReference>
<dbReference type="GO" id="GO:0006633">
    <property type="term" value="P:fatty acid biosynthetic process"/>
    <property type="evidence" value="ECO:0007669"/>
    <property type="project" value="TreeGrafter"/>
</dbReference>
<name>A0A069QMA5_HOYLO</name>
<dbReference type="Gene3D" id="3.40.47.10">
    <property type="match status" value="2"/>
</dbReference>
<organism evidence="5 6">
    <name type="scientific">Hoylesella loescheii DSM 19665 = JCM 12249 = ATCC 15930</name>
    <dbReference type="NCBI Taxonomy" id="1122985"/>
    <lineage>
        <taxon>Bacteria</taxon>
        <taxon>Pseudomonadati</taxon>
        <taxon>Bacteroidota</taxon>
        <taxon>Bacteroidia</taxon>
        <taxon>Bacteroidales</taxon>
        <taxon>Prevotellaceae</taxon>
        <taxon>Hoylesella</taxon>
    </lineage>
</organism>
<keyword evidence="2 3" id="KW-0808">Transferase</keyword>
<proteinExistence type="inferred from homology"/>
<evidence type="ECO:0000259" key="4">
    <source>
        <dbReference type="PROSITE" id="PS52004"/>
    </source>
</evidence>
<dbReference type="RefSeq" id="WP_018967077.1">
    <property type="nucleotide sequence ID" value="NZ_KB899213.1"/>
</dbReference>
<dbReference type="CDD" id="cd00834">
    <property type="entry name" value="KAS_I_II"/>
    <property type="match status" value="1"/>
</dbReference>
<evidence type="ECO:0000256" key="3">
    <source>
        <dbReference type="RuleBase" id="RU003694"/>
    </source>
</evidence>
<dbReference type="Pfam" id="PF00109">
    <property type="entry name" value="ketoacyl-synt"/>
    <property type="match status" value="1"/>
</dbReference>
<evidence type="ECO:0000256" key="2">
    <source>
        <dbReference type="ARBA" id="ARBA00022679"/>
    </source>
</evidence>
<dbReference type="SUPFAM" id="SSF53901">
    <property type="entry name" value="Thiolase-like"/>
    <property type="match status" value="3"/>
</dbReference>
<dbReference type="GO" id="GO:0004315">
    <property type="term" value="F:3-oxoacyl-[acyl-carrier-protein] synthase activity"/>
    <property type="evidence" value="ECO:0007669"/>
    <property type="project" value="TreeGrafter"/>
</dbReference>
<dbReference type="PATRIC" id="fig|1122985.7.peg.3097"/>